<dbReference type="CDD" id="cd14014">
    <property type="entry name" value="STKc_PknB_like"/>
    <property type="match status" value="1"/>
</dbReference>
<feature type="domain" description="NERD" evidence="5">
    <location>
        <begin position="11"/>
        <end position="121"/>
    </location>
</feature>
<dbReference type="PROSITE" id="PS00108">
    <property type="entry name" value="PROTEIN_KINASE_ST"/>
    <property type="match status" value="1"/>
</dbReference>
<keyword evidence="7" id="KW-1185">Reference proteome</keyword>
<dbReference type="EMBL" id="JAQNDL010000003">
    <property type="protein sequence ID" value="MDC0721697.1"/>
    <property type="molecule type" value="Genomic_DNA"/>
</dbReference>
<evidence type="ECO:0000256" key="3">
    <source>
        <dbReference type="PROSITE-ProRule" id="PRU10141"/>
    </source>
</evidence>
<evidence type="ECO:0000313" key="6">
    <source>
        <dbReference type="EMBL" id="MDC0721697.1"/>
    </source>
</evidence>
<dbReference type="Gene3D" id="1.10.150.20">
    <property type="entry name" value="5' to 3' exonuclease, C-terminal subdomain"/>
    <property type="match status" value="2"/>
</dbReference>
<dbReference type="Gene3D" id="1.10.510.10">
    <property type="entry name" value="Transferase(Phosphotransferase) domain 1"/>
    <property type="match status" value="2"/>
</dbReference>
<evidence type="ECO:0000259" key="5">
    <source>
        <dbReference type="PROSITE" id="PS50965"/>
    </source>
</evidence>
<dbReference type="PROSITE" id="PS50965">
    <property type="entry name" value="NERD"/>
    <property type="match status" value="1"/>
</dbReference>
<feature type="binding site" evidence="3">
    <location>
        <position position="529"/>
    </location>
    <ligand>
        <name>ATP</name>
        <dbReference type="ChEBI" id="CHEBI:30616"/>
    </ligand>
</feature>
<dbReference type="Proteomes" id="UP001221686">
    <property type="component" value="Unassembled WGS sequence"/>
</dbReference>
<evidence type="ECO:0000259" key="4">
    <source>
        <dbReference type="PROSITE" id="PS50011"/>
    </source>
</evidence>
<dbReference type="PROSITE" id="PS00107">
    <property type="entry name" value="PROTEIN_KINASE_ATP"/>
    <property type="match status" value="1"/>
</dbReference>
<accession>A0ABT5E9Z0</accession>
<gene>
    <name evidence="6" type="ORF">POL25_32615</name>
</gene>
<feature type="domain" description="Protein kinase" evidence="4">
    <location>
        <begin position="203"/>
        <end position="465"/>
    </location>
</feature>
<dbReference type="PANTHER" id="PTHR44167">
    <property type="entry name" value="OVARIAN-SPECIFIC SERINE/THREONINE-PROTEIN KINASE LOK-RELATED"/>
    <property type="match status" value="1"/>
</dbReference>
<protein>
    <submittedName>
        <fullName evidence="6">Protein kinase</fullName>
    </submittedName>
</protein>
<dbReference type="SUPFAM" id="SSF56112">
    <property type="entry name" value="Protein kinase-like (PK-like)"/>
    <property type="match status" value="2"/>
</dbReference>
<organism evidence="6 7">
    <name type="scientific">Nannocystis bainbridge</name>
    <dbReference type="NCBI Taxonomy" id="2995303"/>
    <lineage>
        <taxon>Bacteria</taxon>
        <taxon>Pseudomonadati</taxon>
        <taxon>Myxococcota</taxon>
        <taxon>Polyangia</taxon>
        <taxon>Nannocystales</taxon>
        <taxon>Nannocystaceae</taxon>
        <taxon>Nannocystis</taxon>
    </lineage>
</organism>
<feature type="domain" description="Protein kinase" evidence="4">
    <location>
        <begin position="500"/>
        <end position="736"/>
    </location>
</feature>
<reference evidence="6 7" key="1">
    <citation type="submission" date="2022-11" db="EMBL/GenBank/DDBJ databases">
        <title>Minimal conservation of predation-associated metabolite biosynthetic gene clusters underscores biosynthetic potential of Myxococcota including descriptions for ten novel species: Archangium lansinium sp. nov., Myxococcus landrumus sp. nov., Nannocystis bai.</title>
        <authorList>
            <person name="Ahearne A."/>
            <person name="Stevens C."/>
            <person name="Dowd S."/>
        </authorList>
    </citation>
    <scope>NUCLEOTIDE SEQUENCE [LARGE SCALE GENOMIC DNA]</scope>
    <source>
        <strain evidence="6 7">BB15-2</strain>
    </source>
</reference>
<dbReference type="SUPFAM" id="SSF47789">
    <property type="entry name" value="C-terminal domain of RNA polymerase alpha subunit"/>
    <property type="match status" value="2"/>
</dbReference>
<dbReference type="PROSITE" id="PS50011">
    <property type="entry name" value="PROTEIN_KINASE_DOM"/>
    <property type="match status" value="2"/>
</dbReference>
<evidence type="ECO:0000313" key="7">
    <source>
        <dbReference type="Proteomes" id="UP001221686"/>
    </source>
</evidence>
<evidence type="ECO:0000256" key="2">
    <source>
        <dbReference type="ARBA" id="ARBA00022840"/>
    </source>
</evidence>
<keyword evidence="2 3" id="KW-0067">ATP-binding</keyword>
<dbReference type="InterPro" id="IPR017441">
    <property type="entry name" value="Protein_kinase_ATP_BS"/>
</dbReference>
<dbReference type="Pfam" id="PF00069">
    <property type="entry name" value="Pkinase"/>
    <property type="match status" value="2"/>
</dbReference>
<evidence type="ECO:0000256" key="1">
    <source>
        <dbReference type="ARBA" id="ARBA00022741"/>
    </source>
</evidence>
<dbReference type="InterPro" id="IPR011009">
    <property type="entry name" value="Kinase-like_dom_sf"/>
</dbReference>
<keyword evidence="6" id="KW-0418">Kinase</keyword>
<dbReference type="InterPro" id="IPR008271">
    <property type="entry name" value="Ser/Thr_kinase_AS"/>
</dbReference>
<dbReference type="InterPro" id="IPR000719">
    <property type="entry name" value="Prot_kinase_dom"/>
</dbReference>
<dbReference type="InterPro" id="IPR011528">
    <property type="entry name" value="NERD"/>
</dbReference>
<proteinExistence type="predicted"/>
<dbReference type="Gene3D" id="3.30.200.20">
    <property type="entry name" value="Phosphorylase Kinase, domain 1"/>
    <property type="match status" value="1"/>
</dbReference>
<dbReference type="SMART" id="SM00220">
    <property type="entry name" value="S_TKc"/>
    <property type="match status" value="1"/>
</dbReference>
<dbReference type="GO" id="GO:0016301">
    <property type="term" value="F:kinase activity"/>
    <property type="evidence" value="ECO:0007669"/>
    <property type="project" value="UniProtKB-KW"/>
</dbReference>
<keyword evidence="6" id="KW-0808">Transferase</keyword>
<dbReference type="PANTHER" id="PTHR44167:SF18">
    <property type="entry name" value="PROTEIN KINASE DOMAIN-CONTAINING PROTEIN"/>
    <property type="match status" value="1"/>
</dbReference>
<dbReference type="RefSeq" id="WP_272090201.1">
    <property type="nucleotide sequence ID" value="NZ_JAQNDL010000003.1"/>
</dbReference>
<name>A0ABT5E9Z0_9BACT</name>
<comment type="caution">
    <text evidence="6">The sequence shown here is derived from an EMBL/GenBank/DDBJ whole genome shotgun (WGS) entry which is preliminary data.</text>
</comment>
<sequence length="1361" mass="149451">MPAKFIPIGESAHDPERQALRFLVDGLPAEYTVYGNAWLVERGGVIYELDAVVVAPHAVFVVEIKSYRGRIEGTDHDWYIPHPIPSPLRLNRITAQALKSQLKRESHQAGQLWVEGLVFLSATTDCGVRGPASQSRIHTKKTILAALQDPALIERLSGGRTQTPTAPAEADILRLFTGVQQSGPRPVRRVREYEIVDTLDHHDTYTELLGRNTLSAAERVLRIYSIPPLATEPQRERVIERARWEAQVLGRLGRSDGILTADPPFTDEAGIVLPLENFPGITLTTWLERYGPEARGKHKKADLPARTNLWIRLAETLEEAHCQGVVHRLLRPDVIFVEDLSDPRQIRITGFDLAKQLTVDTSIAVTSISDDRLIFAAPEVINAFSSAEPASDQFSLGALLALLLTGKPLFESTRHLMAARRLMRRVRDMARQIPLSLDEAVGRMLEMRPTDRYPSLAQAIVAVRFGREPEKRVLPGMPPERRAALDPENLEQGTRVGTDYEIDRRLGQGGMSVVYAARHLVSGRTRALKISRPEDAAEEALRGEYQVLSRLDHANIVKVIDLTKMVEGRLTLIMERVGNENLRQWLAAHPSLEPNTQRRLAEDLLAGLDYLEQQGVTHKDLKPDNLLVNDGRLTIIDFSLAAVPEEAPYGGTALYRDPSSARWTHSTDRFAAALCLFELYAGRHAFEGKVPEPGQAPAMRAEDIDPPGLAKFFEKALDPVPEKRYPSARTMRDALLVALGDDLSVPEAVVAPPADIDATTPLRLTGLPRRAINILARNQVHTTGELLALSPAHVRKIHTIGTKTANDILAFQETLRARGIVATAAPIRVDPPLVPDLIDSPEPVHKLPLPPALRSALEQAQLPTVGAVALLTRSELLQVPGIGPTRLAKVVEALHQFRDHSAGSEDGAHTLDRLWELAARTLSDIQRIIVERAIGITGAPEAQSDIAGDLARSQPNVSVELAKGLERLDLSILADLSTALDTVLDGFGGIARLDELGARFEEEWPAGVVSGAGIVRLLARVSAGRIHCFEIDGADQPLVARPLFDRETLRAFAGEVLRIAGQWPPIEPDAARRTLTGLLPHYDGDPSELGVRLCDDAQLAETGHLFIGPLEPRQSIGFVLDQAREPIAFDDLERQVRRTFGKDTPYPDPDHLLGLLHGLECQVQGEMILPGKTASVVATPALAPDALPPLLRAERGPEEVVRDMLRDASKSRGFRMLVTPPERHAEIGRSVAAAIGGAWISFDDAFFADHGASLSMLERAERFAAQRGALTDAAEETLFRLLDEHGEPGRILVLGDTALLGLCEALDLPRRLYDETLSGSRGFWVLIVPGVIHNRQPRFNEGPAMWHLEGATLPLLHPLSP</sequence>
<dbReference type="Pfam" id="PF08378">
    <property type="entry name" value="NERD"/>
    <property type="match status" value="1"/>
</dbReference>
<keyword evidence="1 3" id="KW-0547">Nucleotide-binding</keyword>